<comment type="catalytic activity">
    <reaction evidence="9">
        <text>L-aspartate 4-semialdehyde + pyruvate = (2S,4S)-4-hydroxy-2,3,4,5-tetrahydrodipicolinate + H2O + H(+)</text>
        <dbReference type="Rhea" id="RHEA:34171"/>
        <dbReference type="ChEBI" id="CHEBI:15361"/>
        <dbReference type="ChEBI" id="CHEBI:15377"/>
        <dbReference type="ChEBI" id="CHEBI:15378"/>
        <dbReference type="ChEBI" id="CHEBI:67139"/>
        <dbReference type="ChEBI" id="CHEBI:537519"/>
        <dbReference type="EC" id="4.3.3.7"/>
    </reaction>
</comment>
<evidence type="ECO:0000256" key="13">
    <source>
        <dbReference type="PIRSR" id="PIRSR001365-2"/>
    </source>
</evidence>
<dbReference type="AlphaFoldDB" id="A0ABD5FFG3"/>
<sequence>MKIKGIITAMVTPLSEDGINEAATRKLVNKLINDGVHGLFVLGTNGEFYALSEAEKLALVEIVVDEATGRVPVFAGSGGISTEEVIKVTNQFAELGVDAVSVITPYLIKLSDEELIQHYQTIALNTNLPMILYNIPANTQLSINESVFKELIQLPQIIGIKDSSGKLENIQMYLEMNDREDFSILIGSDSLILPALQMGVDGAVAATSNVLTKTDLGIYQALLENKMERAQVLQESINDFRGILKLATVPSVLKHSLELIGFPVGAPKNPVRKVSSKFDAEICETLSKYKEIEGMEKLKCEN</sequence>
<evidence type="ECO:0000256" key="4">
    <source>
        <dbReference type="ARBA" id="ARBA00022605"/>
    </source>
</evidence>
<evidence type="ECO:0000256" key="3">
    <source>
        <dbReference type="ARBA" id="ARBA00012086"/>
    </source>
</evidence>
<evidence type="ECO:0000256" key="8">
    <source>
        <dbReference type="ARBA" id="ARBA00023270"/>
    </source>
</evidence>
<dbReference type="Gene3D" id="3.20.20.70">
    <property type="entry name" value="Aldolase class I"/>
    <property type="match status" value="1"/>
</dbReference>
<dbReference type="PANTHER" id="PTHR42849:SF1">
    <property type="entry name" value="N-ACETYLNEURAMINATE LYASE"/>
    <property type="match status" value="1"/>
</dbReference>
<feature type="active site" description="Schiff-base intermediate with substrate" evidence="12">
    <location>
        <position position="161"/>
    </location>
</feature>
<comment type="function">
    <text evidence="1">Catalyzes the condensation of (S)-aspartate-beta-semialdehyde [(S)-ASA] and pyruvate to 4-hydroxy-tetrahydrodipicolinate (HTPA).</text>
</comment>
<evidence type="ECO:0000256" key="9">
    <source>
        <dbReference type="ARBA" id="ARBA00047836"/>
    </source>
</evidence>
<dbReference type="InterPro" id="IPR020625">
    <property type="entry name" value="Schiff_base-form_aldolases_AS"/>
</dbReference>
<feature type="active site" description="Proton donor/acceptor" evidence="12">
    <location>
        <position position="133"/>
    </location>
</feature>
<evidence type="ECO:0000256" key="10">
    <source>
        <dbReference type="NCBIfam" id="TIGR00674"/>
    </source>
</evidence>
<proteinExistence type="inferred from homology"/>
<evidence type="ECO:0000256" key="11">
    <source>
        <dbReference type="PIRNR" id="PIRNR001365"/>
    </source>
</evidence>
<evidence type="ECO:0000313" key="14">
    <source>
        <dbReference type="EMBL" id="MDT2516974.1"/>
    </source>
</evidence>
<dbReference type="GO" id="GO:0009089">
    <property type="term" value="P:lysine biosynthetic process via diaminopimelate"/>
    <property type="evidence" value="ECO:0007669"/>
    <property type="project" value="UniProtKB-UniRule"/>
</dbReference>
<keyword evidence="5" id="KW-0220">Diaminopimelate biosynthesis</keyword>
<comment type="pathway">
    <text evidence="2">Amino-acid biosynthesis; L-lysine biosynthesis via DAP pathway; (S)-tetrahydrodipicolinate from L-aspartate: step 3/4.</text>
</comment>
<dbReference type="SUPFAM" id="SSF51569">
    <property type="entry name" value="Aldolase"/>
    <property type="match status" value="1"/>
</dbReference>
<keyword evidence="7 11" id="KW-0456">Lyase</keyword>
<evidence type="ECO:0000313" key="15">
    <source>
        <dbReference type="Proteomes" id="UP001264335"/>
    </source>
</evidence>
<evidence type="ECO:0000256" key="5">
    <source>
        <dbReference type="ARBA" id="ARBA00022915"/>
    </source>
</evidence>
<reference evidence="14 15" key="1">
    <citation type="submission" date="2023-03" db="EMBL/GenBank/DDBJ databases">
        <authorList>
            <person name="Shen W."/>
            <person name="Cai J."/>
        </authorList>
    </citation>
    <scope>NUCLEOTIDE SEQUENCE [LARGE SCALE GENOMIC DNA]</scope>
    <source>
        <strain evidence="14 15">Y2</strain>
    </source>
</reference>
<dbReference type="PROSITE" id="PS00666">
    <property type="entry name" value="DHDPS_2"/>
    <property type="match status" value="1"/>
</dbReference>
<dbReference type="InterPro" id="IPR013785">
    <property type="entry name" value="Aldolase_TIM"/>
</dbReference>
<dbReference type="CDD" id="cd00408">
    <property type="entry name" value="DHDPS-like"/>
    <property type="match status" value="1"/>
</dbReference>
<dbReference type="Pfam" id="PF00701">
    <property type="entry name" value="DHDPS"/>
    <property type="match status" value="1"/>
</dbReference>
<evidence type="ECO:0000256" key="2">
    <source>
        <dbReference type="ARBA" id="ARBA00005120"/>
    </source>
</evidence>
<dbReference type="EC" id="4.3.3.7" evidence="3 10"/>
<dbReference type="EMBL" id="JARPWY010000128">
    <property type="protein sequence ID" value="MDT2516974.1"/>
    <property type="molecule type" value="Genomic_DNA"/>
</dbReference>
<dbReference type="SMART" id="SM01130">
    <property type="entry name" value="DHDPS"/>
    <property type="match status" value="1"/>
</dbReference>
<evidence type="ECO:0000256" key="6">
    <source>
        <dbReference type="ARBA" id="ARBA00023154"/>
    </source>
</evidence>
<dbReference type="NCBIfam" id="TIGR00674">
    <property type="entry name" value="dapA"/>
    <property type="match status" value="1"/>
</dbReference>
<dbReference type="InterPro" id="IPR002220">
    <property type="entry name" value="DapA-like"/>
</dbReference>
<feature type="binding site" evidence="13">
    <location>
        <position position="204"/>
    </location>
    <ligand>
        <name>pyruvate</name>
        <dbReference type="ChEBI" id="CHEBI:15361"/>
    </ligand>
</feature>
<dbReference type="Proteomes" id="UP001264335">
    <property type="component" value="Unassembled WGS sequence"/>
</dbReference>
<dbReference type="GO" id="GO:0008840">
    <property type="term" value="F:4-hydroxy-tetrahydrodipicolinate synthase activity"/>
    <property type="evidence" value="ECO:0007669"/>
    <property type="project" value="UniProtKB-UniRule"/>
</dbReference>
<evidence type="ECO:0000256" key="1">
    <source>
        <dbReference type="ARBA" id="ARBA00003294"/>
    </source>
</evidence>
<evidence type="ECO:0000256" key="12">
    <source>
        <dbReference type="PIRSR" id="PIRSR001365-1"/>
    </source>
</evidence>
<dbReference type="RefSeq" id="WP_311902152.1">
    <property type="nucleotide sequence ID" value="NZ_JARPWF010000116.1"/>
</dbReference>
<organism evidence="14 15">
    <name type="scientific">Enterococcus avium</name>
    <name type="common">Streptococcus avium</name>
    <dbReference type="NCBI Taxonomy" id="33945"/>
    <lineage>
        <taxon>Bacteria</taxon>
        <taxon>Bacillati</taxon>
        <taxon>Bacillota</taxon>
        <taxon>Bacilli</taxon>
        <taxon>Lactobacillales</taxon>
        <taxon>Enterococcaceae</taxon>
        <taxon>Enterococcus</taxon>
    </lineage>
</organism>
<comment type="similarity">
    <text evidence="11">Belongs to the DapA family.</text>
</comment>
<gene>
    <name evidence="14" type="primary">dapA</name>
    <name evidence="14" type="ORF">P7D79_22375</name>
</gene>
<dbReference type="PANTHER" id="PTHR42849">
    <property type="entry name" value="N-ACETYLNEURAMINATE LYASE"/>
    <property type="match status" value="1"/>
</dbReference>
<dbReference type="GO" id="GO:0019877">
    <property type="term" value="P:diaminopimelate biosynthetic process"/>
    <property type="evidence" value="ECO:0007669"/>
    <property type="project" value="UniProtKB-KW"/>
</dbReference>
<keyword evidence="8" id="KW-0704">Schiff base</keyword>
<keyword evidence="4" id="KW-0028">Amino-acid biosynthesis</keyword>
<evidence type="ECO:0000256" key="7">
    <source>
        <dbReference type="ARBA" id="ARBA00023239"/>
    </source>
</evidence>
<accession>A0ABD5FFG3</accession>
<protein>
    <recommendedName>
        <fullName evidence="3 10">4-hydroxy-tetrahydrodipicolinate synthase</fullName>
        <ecNumber evidence="3 10">4.3.3.7</ecNumber>
    </recommendedName>
</protein>
<dbReference type="PIRSF" id="PIRSF001365">
    <property type="entry name" value="DHDPS"/>
    <property type="match status" value="1"/>
</dbReference>
<keyword evidence="6" id="KW-0457">Lysine biosynthesis</keyword>
<dbReference type="PRINTS" id="PR00146">
    <property type="entry name" value="DHPICSNTHASE"/>
</dbReference>
<comment type="caution">
    <text evidence="14">The sequence shown here is derived from an EMBL/GenBank/DDBJ whole genome shotgun (WGS) entry which is preliminary data.</text>
</comment>
<dbReference type="InterPro" id="IPR005263">
    <property type="entry name" value="DapA"/>
</dbReference>
<name>A0ABD5FFG3_ENTAV</name>